<name>A0A1B0D349_PHLPP</name>
<dbReference type="Proteomes" id="UP000092462">
    <property type="component" value="Unassembled WGS sequence"/>
</dbReference>
<dbReference type="EMBL" id="AJVK01023274">
    <property type="status" value="NOT_ANNOTATED_CDS"/>
    <property type="molecule type" value="Genomic_DNA"/>
</dbReference>
<dbReference type="EnsemblMetazoa" id="PPAI001772-RA">
    <property type="protein sequence ID" value="PPAI001772-PA"/>
    <property type="gene ID" value="PPAI001772"/>
</dbReference>
<reference evidence="1" key="1">
    <citation type="submission" date="2022-08" db="UniProtKB">
        <authorList>
            <consortium name="EnsemblMetazoa"/>
        </authorList>
    </citation>
    <scope>IDENTIFICATION</scope>
    <source>
        <strain evidence="1">Israel</strain>
    </source>
</reference>
<keyword evidence="2" id="KW-1185">Reference proteome</keyword>
<dbReference type="VEuPathDB" id="VectorBase:PPAPM1_006471"/>
<dbReference type="AlphaFoldDB" id="A0A1B0D349"/>
<evidence type="ECO:0000313" key="1">
    <source>
        <dbReference type="EnsemblMetazoa" id="PPAI001772-PA"/>
    </source>
</evidence>
<proteinExistence type="predicted"/>
<dbReference type="VEuPathDB" id="VectorBase:PPAI001772"/>
<evidence type="ECO:0000313" key="2">
    <source>
        <dbReference type="Proteomes" id="UP000092462"/>
    </source>
</evidence>
<organism evidence="1 2">
    <name type="scientific">Phlebotomus papatasi</name>
    <name type="common">Sandfly</name>
    <dbReference type="NCBI Taxonomy" id="29031"/>
    <lineage>
        <taxon>Eukaryota</taxon>
        <taxon>Metazoa</taxon>
        <taxon>Ecdysozoa</taxon>
        <taxon>Arthropoda</taxon>
        <taxon>Hexapoda</taxon>
        <taxon>Insecta</taxon>
        <taxon>Pterygota</taxon>
        <taxon>Neoptera</taxon>
        <taxon>Endopterygota</taxon>
        <taxon>Diptera</taxon>
        <taxon>Nematocera</taxon>
        <taxon>Psychodoidea</taxon>
        <taxon>Psychodidae</taxon>
        <taxon>Phlebotomus</taxon>
        <taxon>Phlebotomus</taxon>
    </lineage>
</organism>
<protein>
    <submittedName>
        <fullName evidence="1">Uncharacterized protein</fullName>
    </submittedName>
</protein>
<accession>A0A1B0D349</accession>
<sequence length="58" mass="6234">RPFEDRTFCNGRVPHTLERKASLASAGTKTPLISGGESSILMPDAFAINKSLNDVTNT</sequence>